<name>A0A0N5AGD9_9BILA</name>
<evidence type="ECO:0000313" key="3">
    <source>
        <dbReference type="WBParaSite" id="SMUV_0000338401-mRNA-1"/>
    </source>
</evidence>
<keyword evidence="2" id="KW-1185">Reference proteome</keyword>
<evidence type="ECO:0000256" key="1">
    <source>
        <dbReference type="SAM" id="MobiDB-lite"/>
    </source>
</evidence>
<sequence>MKVGKQKRTVDDGTNDSKYDEYVNESGAELADEIIWISNGQLNPSTGRNRRITALCYWLKDAVDTGHLKAVEAMLLYQASN</sequence>
<accession>A0A0N5AGD9</accession>
<protein>
    <submittedName>
        <fullName evidence="3">ANK_REP_REGION domain-containing protein</fullName>
    </submittedName>
</protein>
<evidence type="ECO:0000313" key="2">
    <source>
        <dbReference type="Proteomes" id="UP000046393"/>
    </source>
</evidence>
<feature type="compositionally biased region" description="Basic and acidic residues" evidence="1">
    <location>
        <begin position="8"/>
        <end position="20"/>
    </location>
</feature>
<dbReference type="WBParaSite" id="SMUV_0000338401-mRNA-1">
    <property type="protein sequence ID" value="SMUV_0000338401-mRNA-1"/>
    <property type="gene ID" value="SMUV_0000338401"/>
</dbReference>
<organism evidence="2 3">
    <name type="scientific">Syphacia muris</name>
    <dbReference type="NCBI Taxonomy" id="451379"/>
    <lineage>
        <taxon>Eukaryota</taxon>
        <taxon>Metazoa</taxon>
        <taxon>Ecdysozoa</taxon>
        <taxon>Nematoda</taxon>
        <taxon>Chromadorea</taxon>
        <taxon>Rhabditida</taxon>
        <taxon>Spirurina</taxon>
        <taxon>Oxyuridomorpha</taxon>
        <taxon>Oxyuroidea</taxon>
        <taxon>Oxyuridae</taxon>
        <taxon>Syphacia</taxon>
    </lineage>
</organism>
<feature type="region of interest" description="Disordered" evidence="1">
    <location>
        <begin position="1"/>
        <end position="20"/>
    </location>
</feature>
<proteinExistence type="predicted"/>
<dbReference type="AlphaFoldDB" id="A0A0N5AGD9"/>
<reference evidence="3" key="1">
    <citation type="submission" date="2017-02" db="UniProtKB">
        <authorList>
            <consortium name="WormBaseParasite"/>
        </authorList>
    </citation>
    <scope>IDENTIFICATION</scope>
</reference>
<dbReference type="Proteomes" id="UP000046393">
    <property type="component" value="Unplaced"/>
</dbReference>